<organism evidence="1 2">
    <name type="scientific">Aquibacillus koreensis</name>
    <dbReference type="NCBI Taxonomy" id="279446"/>
    <lineage>
        <taxon>Bacteria</taxon>
        <taxon>Bacillati</taxon>
        <taxon>Bacillota</taxon>
        <taxon>Bacilli</taxon>
        <taxon>Bacillales</taxon>
        <taxon>Bacillaceae</taxon>
        <taxon>Aquibacillus</taxon>
    </lineage>
</organism>
<gene>
    <name evidence="1" type="ORF">NC661_03145</name>
</gene>
<dbReference type="AlphaFoldDB" id="A0A9X3WLJ0"/>
<dbReference type="EMBL" id="JAMQJZ010000002">
    <property type="protein sequence ID" value="MDC3419356.1"/>
    <property type="molecule type" value="Genomic_DNA"/>
</dbReference>
<dbReference type="RefSeq" id="WP_259869939.1">
    <property type="nucleotide sequence ID" value="NZ_JAMQJZ010000002.1"/>
</dbReference>
<dbReference type="InterPro" id="IPR036162">
    <property type="entry name" value="Resolvase-like_N_sf"/>
</dbReference>
<dbReference type="GO" id="GO:0000150">
    <property type="term" value="F:DNA strand exchange activity"/>
    <property type="evidence" value="ECO:0007669"/>
    <property type="project" value="InterPro"/>
</dbReference>
<sequence>MKKAVGYIKVRKDITNSLLNKLVIEGMKEICEQKNWELIDVYQDKVTQNASPKKASRRLLQEMKDGKSSAEVTIIFCYGKYVIYGPDEIDFVFMEDMEIGEAVAKELFIHNIMNA</sequence>
<evidence type="ECO:0000313" key="1">
    <source>
        <dbReference type="EMBL" id="MDC3419356.1"/>
    </source>
</evidence>
<dbReference type="Gene3D" id="3.40.50.1390">
    <property type="entry name" value="Resolvase, N-terminal catalytic domain"/>
    <property type="match status" value="1"/>
</dbReference>
<proteinExistence type="predicted"/>
<reference evidence="1" key="1">
    <citation type="submission" date="2022-06" db="EMBL/GenBank/DDBJ databases">
        <title>Aquibacillus sp. a new bacterium isolated from soil saline samples.</title>
        <authorList>
            <person name="Galisteo C."/>
            <person name="De La Haba R."/>
            <person name="Sanchez-Porro C."/>
            <person name="Ventosa A."/>
        </authorList>
    </citation>
    <scope>NUCLEOTIDE SEQUENCE</scope>
    <source>
        <strain evidence="1">JCM 12387</strain>
    </source>
</reference>
<protein>
    <submittedName>
        <fullName evidence="1">Uncharacterized protein</fullName>
    </submittedName>
</protein>
<accession>A0A9X3WLJ0</accession>
<dbReference type="Proteomes" id="UP001145072">
    <property type="component" value="Unassembled WGS sequence"/>
</dbReference>
<name>A0A9X3WLJ0_9BACI</name>
<evidence type="ECO:0000313" key="2">
    <source>
        <dbReference type="Proteomes" id="UP001145072"/>
    </source>
</evidence>
<keyword evidence="2" id="KW-1185">Reference proteome</keyword>
<dbReference type="GO" id="GO:0003677">
    <property type="term" value="F:DNA binding"/>
    <property type="evidence" value="ECO:0007669"/>
    <property type="project" value="InterPro"/>
</dbReference>
<comment type="caution">
    <text evidence="1">The sequence shown here is derived from an EMBL/GenBank/DDBJ whole genome shotgun (WGS) entry which is preliminary data.</text>
</comment>